<keyword evidence="1" id="KW-1133">Transmembrane helix</keyword>
<name>A0A2M8DDT0_9BACT</name>
<keyword evidence="1" id="KW-0472">Membrane</keyword>
<feature type="transmembrane region" description="Helical" evidence="1">
    <location>
        <begin position="153"/>
        <end position="186"/>
    </location>
</feature>
<dbReference type="InterPro" id="IPR036249">
    <property type="entry name" value="Thioredoxin-like_sf"/>
</dbReference>
<dbReference type="SUPFAM" id="SSF52833">
    <property type="entry name" value="Thioredoxin-like"/>
    <property type="match status" value="1"/>
</dbReference>
<evidence type="ECO:0000313" key="2">
    <source>
        <dbReference type="EMBL" id="PJB89006.1"/>
    </source>
</evidence>
<protein>
    <submittedName>
        <fullName evidence="2">Uncharacterized protein</fullName>
    </submittedName>
</protein>
<feature type="transmembrane region" description="Helical" evidence="1">
    <location>
        <begin position="361"/>
        <end position="381"/>
    </location>
</feature>
<sequence>MVMKIKIKQLVFPVFFIIFMLFFQRSVFSAQFIQIDFFYSTTCPHCAKAKEFLTNLKKEQPQLILNQYEISQNNNRLIKFYKNYKVDPQSQGLIPVIFIDKQYFIGFSEEISNQIKKCIIDAIEKPNSATQNDRTSSDTLTLPFIGKVEPNKVALPVIAIILGIMDGFNVCSLGALLIILALVLSLKSRLKTLIFGGSFILTTALIYGLLIFFWYQLFNIISPYLRQMEIVIGILTVLGGTYFLKEFIRFRKQGPTCEIGTAQKIEGSFSKKFQSLIDNKAKTLTIFTSILLFAVVITVVEFPCSAAVPVAFAGILTKAQLSSWLYLSYIILYVIFYMFDELLVFFVAFFTMKLWLASPKFITWITLVESIIMFLLGAYYLF</sequence>
<feature type="transmembrane region" description="Helical" evidence="1">
    <location>
        <begin position="324"/>
        <end position="349"/>
    </location>
</feature>
<dbReference type="Gene3D" id="3.40.30.10">
    <property type="entry name" value="Glutaredoxin"/>
    <property type="match status" value="1"/>
</dbReference>
<dbReference type="AlphaFoldDB" id="A0A2M8DDT0"/>
<keyword evidence="1" id="KW-0812">Transmembrane</keyword>
<proteinExistence type="predicted"/>
<feature type="transmembrane region" description="Helical" evidence="1">
    <location>
        <begin position="224"/>
        <end position="244"/>
    </location>
</feature>
<feature type="transmembrane region" description="Helical" evidence="1">
    <location>
        <begin position="193"/>
        <end position="218"/>
    </location>
</feature>
<evidence type="ECO:0000313" key="3">
    <source>
        <dbReference type="Proteomes" id="UP000229706"/>
    </source>
</evidence>
<evidence type="ECO:0000256" key="1">
    <source>
        <dbReference type="SAM" id="Phobius"/>
    </source>
</evidence>
<feature type="transmembrane region" description="Helical" evidence="1">
    <location>
        <begin position="290"/>
        <end position="312"/>
    </location>
</feature>
<reference evidence="3" key="1">
    <citation type="submission" date="2017-09" db="EMBL/GenBank/DDBJ databases">
        <title>Depth-based differentiation of microbial function through sediment-hosted aquifers and enrichment of novel symbionts in the deep terrestrial subsurface.</title>
        <authorList>
            <person name="Probst A.J."/>
            <person name="Ladd B."/>
            <person name="Jarett J.K."/>
            <person name="Geller-Mcgrath D.E."/>
            <person name="Sieber C.M.K."/>
            <person name="Emerson J.B."/>
            <person name="Anantharaman K."/>
            <person name="Thomas B.C."/>
            <person name="Malmstrom R."/>
            <person name="Stieglmeier M."/>
            <person name="Klingl A."/>
            <person name="Woyke T."/>
            <person name="Ryan C.M."/>
            <person name="Banfield J.F."/>
        </authorList>
    </citation>
    <scope>NUCLEOTIDE SEQUENCE [LARGE SCALE GENOMIC DNA]</scope>
</reference>
<organism evidence="2 3">
    <name type="scientific">Candidatus Roizmanbacteria bacterium CG_4_9_14_0_8_um_filter_34_12</name>
    <dbReference type="NCBI Taxonomy" id="1974840"/>
    <lineage>
        <taxon>Bacteria</taxon>
        <taxon>Candidatus Roizmaniibacteriota</taxon>
    </lineage>
</organism>
<dbReference type="PROSITE" id="PS51354">
    <property type="entry name" value="GLUTAREDOXIN_2"/>
    <property type="match status" value="1"/>
</dbReference>
<gene>
    <name evidence="2" type="ORF">CO083_01440</name>
</gene>
<comment type="caution">
    <text evidence="2">The sequence shown here is derived from an EMBL/GenBank/DDBJ whole genome shotgun (WGS) entry which is preliminary data.</text>
</comment>
<dbReference type="Proteomes" id="UP000229706">
    <property type="component" value="Unassembled WGS sequence"/>
</dbReference>
<dbReference type="EMBL" id="PFTH01000059">
    <property type="protein sequence ID" value="PJB89006.1"/>
    <property type="molecule type" value="Genomic_DNA"/>
</dbReference>
<accession>A0A2M8DDT0</accession>